<protein>
    <submittedName>
        <fullName evidence="3">Iron/manganese superoxide dismutase, C-terminal domain family protein</fullName>
    </submittedName>
</protein>
<dbReference type="InterPro" id="IPR036314">
    <property type="entry name" value="SOD_C_sf"/>
</dbReference>
<dbReference type="Gene3D" id="3.55.40.20">
    <property type="entry name" value="Iron/manganese superoxide dismutase, C-terminal domain"/>
    <property type="match status" value="1"/>
</dbReference>
<comment type="function">
    <text evidence="1">Component of the mitochondrial ribosome (mitoribosome), a dedicated translation machinery responsible for the synthesis of mitochondrial genome-encoded proteins, including at least some of the essential transmembrane subunits of the mitochondrial respiratory chain. The mitoribosomes are attached to the mitochondrial inner membrane and translation products are cotranslationally integrated into the membrane.</text>
</comment>
<organism evidence="3 4">
    <name type="scientific">Candida albicans</name>
    <name type="common">Yeast</name>
    <dbReference type="NCBI Taxonomy" id="5476"/>
    <lineage>
        <taxon>Eukaryota</taxon>
        <taxon>Fungi</taxon>
        <taxon>Dikarya</taxon>
        <taxon>Ascomycota</taxon>
        <taxon>Saccharomycotina</taxon>
        <taxon>Pichiomycetes</taxon>
        <taxon>Debaryomycetaceae</taxon>
        <taxon>Candida/Lodderomyces clade</taxon>
        <taxon>Candida</taxon>
    </lineage>
</organism>
<dbReference type="InterPro" id="IPR019832">
    <property type="entry name" value="Mn/Fe_SOD_C"/>
</dbReference>
<reference evidence="3 4" key="1">
    <citation type="submission" date="2020-03" db="EMBL/GenBank/DDBJ databases">
        <title>FDA dAtabase for Regulatory Grade micrObial Sequences (FDA-ARGOS): Supporting development and validation of Infectious Disease Dx tests.</title>
        <authorList>
            <person name="Campos J."/>
            <person name="Goldberg B."/>
            <person name="Tallon L."/>
            <person name="Sadzewicz L."/>
            <person name="Vavikolanu K."/>
            <person name="Mehta A."/>
            <person name="Aluvathingal J."/>
            <person name="Nadendla S."/>
            <person name="Nandy P."/>
            <person name="Geyer C."/>
            <person name="Yan Y."/>
            <person name="Sichtig H."/>
        </authorList>
    </citation>
    <scope>NUCLEOTIDE SEQUENCE [LARGE SCALE GENOMIC DNA]</scope>
    <source>
        <strain evidence="3 4">FDAARGOS_656</strain>
    </source>
</reference>
<dbReference type="SUPFAM" id="SSF46609">
    <property type="entry name" value="Fe,Mn superoxide dismutase (SOD), N-terminal domain"/>
    <property type="match status" value="1"/>
</dbReference>
<proteinExistence type="predicted"/>
<sequence length="262" mass="30772">MFNSISRGVFASSTRFTRVARFLHQVPKLESHETWTQEGIPGFLSPKGYNLAWTDYQNYLLTNLTLLTNGTSSEYKTPYQTLLHTAKQTTQQHVFHYASMAHNNHFFFQQLDTKENASKTKPSRFLMEKLMHEDILDLDQLRNKLLTMAENTYGQGWIFLVETEDKNLKFINCHNDGTPYYYAKQQLLDLNGGIDEGNFSYLENLKSRALNNEKDYTLPILAINYWDYMYIPDYGVTGKSDYLNKLWDHINWDVVNKRLFQI</sequence>
<comment type="caution">
    <text evidence="3">The sequence shown here is derived from an EMBL/GenBank/DDBJ whole genome shotgun (WGS) entry which is preliminary data.</text>
</comment>
<dbReference type="GO" id="GO:0005763">
    <property type="term" value="C:mitochondrial small ribosomal subunit"/>
    <property type="evidence" value="ECO:0007669"/>
    <property type="project" value="EnsemblFungi"/>
</dbReference>
<evidence type="ECO:0000313" key="3">
    <source>
        <dbReference type="EMBL" id="KAF6059950.1"/>
    </source>
</evidence>
<dbReference type="GO" id="GO:0004784">
    <property type="term" value="F:superoxide dismutase activity"/>
    <property type="evidence" value="ECO:0007669"/>
    <property type="project" value="InterPro"/>
</dbReference>
<dbReference type="OMA" id="MTAREPN"/>
<dbReference type="EMBL" id="JABWAD010000069">
    <property type="protein sequence ID" value="KAF6059950.1"/>
    <property type="molecule type" value="Genomic_DNA"/>
</dbReference>
<dbReference type="PANTHER" id="PTHR43595:SF2">
    <property type="entry name" value="SMALL RIBOSOMAL SUBUNIT PROTEIN MS42"/>
    <property type="match status" value="1"/>
</dbReference>
<feature type="domain" description="Manganese/iron superoxide dismutase C-terminal" evidence="2">
    <location>
        <begin position="128"/>
        <end position="188"/>
    </location>
</feature>
<dbReference type="Proteomes" id="UP000536275">
    <property type="component" value="Unassembled WGS sequence"/>
</dbReference>
<dbReference type="GO" id="GO:0046872">
    <property type="term" value="F:metal ion binding"/>
    <property type="evidence" value="ECO:0007669"/>
    <property type="project" value="InterPro"/>
</dbReference>
<dbReference type="AlphaFoldDB" id="A0A8H6F0C2"/>
<gene>
    <name evidence="3" type="ORF">FOB64_006932</name>
</gene>
<evidence type="ECO:0000256" key="1">
    <source>
        <dbReference type="ARBA" id="ARBA00037226"/>
    </source>
</evidence>
<dbReference type="SMR" id="A0A8H6F0C2"/>
<feature type="domain" description="Manganese/iron superoxide dismutase C-terminal" evidence="2">
    <location>
        <begin position="214"/>
        <end position="258"/>
    </location>
</feature>
<evidence type="ECO:0000313" key="4">
    <source>
        <dbReference type="Proteomes" id="UP000536275"/>
    </source>
</evidence>
<accession>A0A8H6F0C2</accession>
<dbReference type="InterPro" id="IPR036324">
    <property type="entry name" value="Mn/Fe_SOD_N_sf"/>
</dbReference>
<evidence type="ECO:0000259" key="2">
    <source>
        <dbReference type="Pfam" id="PF02777"/>
    </source>
</evidence>
<dbReference type="SUPFAM" id="SSF54719">
    <property type="entry name" value="Fe,Mn superoxide dismutase (SOD), C-terminal domain"/>
    <property type="match status" value="1"/>
</dbReference>
<dbReference type="GO" id="GO:0003735">
    <property type="term" value="F:structural constituent of ribosome"/>
    <property type="evidence" value="ECO:0007669"/>
    <property type="project" value="EnsemblFungi"/>
</dbReference>
<dbReference type="Pfam" id="PF02777">
    <property type="entry name" value="Sod_Fe_C"/>
    <property type="match status" value="2"/>
</dbReference>
<dbReference type="PANTHER" id="PTHR43595">
    <property type="entry name" value="37S RIBOSOMAL PROTEIN S26, MITOCHONDRIAL"/>
    <property type="match status" value="1"/>
</dbReference>
<name>A0A8H6F0C2_CANAX</name>